<dbReference type="EMBL" id="MT141494">
    <property type="protein sequence ID" value="QJA63273.1"/>
    <property type="molecule type" value="Genomic_DNA"/>
</dbReference>
<evidence type="ECO:0000313" key="1">
    <source>
        <dbReference type="EMBL" id="QJA63273.1"/>
    </source>
</evidence>
<organism evidence="1">
    <name type="scientific">viral metagenome</name>
    <dbReference type="NCBI Taxonomy" id="1070528"/>
    <lineage>
        <taxon>unclassified sequences</taxon>
        <taxon>metagenomes</taxon>
        <taxon>organismal metagenomes</taxon>
    </lineage>
</organism>
<gene>
    <name evidence="1" type="ORF">MM415B00636_0006</name>
</gene>
<proteinExistence type="predicted"/>
<accession>A0A6M3J0B6</accession>
<protein>
    <submittedName>
        <fullName evidence="1">Uncharacterized protein</fullName>
    </submittedName>
</protein>
<dbReference type="AlphaFoldDB" id="A0A6M3J0B6"/>
<name>A0A6M3J0B6_9ZZZZ</name>
<reference evidence="1" key="1">
    <citation type="submission" date="2020-03" db="EMBL/GenBank/DDBJ databases">
        <title>The deep terrestrial virosphere.</title>
        <authorList>
            <person name="Holmfeldt K."/>
            <person name="Nilsson E."/>
            <person name="Simone D."/>
            <person name="Lopez-Fernandez M."/>
            <person name="Wu X."/>
            <person name="de Brujin I."/>
            <person name="Lundin D."/>
            <person name="Andersson A."/>
            <person name="Bertilsson S."/>
            <person name="Dopson M."/>
        </authorList>
    </citation>
    <scope>NUCLEOTIDE SEQUENCE</scope>
    <source>
        <strain evidence="1">MM415B00636</strain>
    </source>
</reference>
<sequence length="57" mass="6567">MKTINYVVEFRVGAKGAWYRTDEITEAKAKDVETSFHGAGFIARIWKITTEEEIYVP</sequence>